<proteinExistence type="predicted"/>
<dbReference type="AlphaFoldDB" id="A0A6M3XL68"/>
<protein>
    <submittedName>
        <fullName evidence="2">Uncharacterized protein</fullName>
    </submittedName>
</protein>
<name>A0A6M3XL68_9ZZZZ</name>
<reference evidence="2" key="1">
    <citation type="submission" date="2020-03" db="EMBL/GenBank/DDBJ databases">
        <title>The deep terrestrial virosphere.</title>
        <authorList>
            <person name="Holmfeldt K."/>
            <person name="Nilsson E."/>
            <person name="Simone D."/>
            <person name="Lopez-Fernandez M."/>
            <person name="Wu X."/>
            <person name="de Brujin I."/>
            <person name="Lundin D."/>
            <person name="Andersson A."/>
            <person name="Bertilsson S."/>
            <person name="Dopson M."/>
        </authorList>
    </citation>
    <scope>NUCLEOTIDE SEQUENCE</scope>
    <source>
        <strain evidence="2">TM448B01362</strain>
    </source>
</reference>
<evidence type="ECO:0000313" key="2">
    <source>
        <dbReference type="EMBL" id="QJH98668.1"/>
    </source>
</evidence>
<gene>
    <name evidence="2" type="ORF">TM448B01362_0013</name>
</gene>
<dbReference type="EMBL" id="MT144746">
    <property type="protein sequence ID" value="QJH98668.1"/>
    <property type="molecule type" value="Genomic_DNA"/>
</dbReference>
<sequence>MSNFLKTRQYPGYTTKRLDRIVKDKPIETEILPDIPPVKYPANSLAVPREDAENPLMKSLRGTYSFGDKSAIPVTQPQAATIPSVPAQDFSAFEEEDLATVGAPDTTPTNALTTDYWKRPVIGNVPLDKFVQLTGMTAHALDPEGFGGRLGKSLAGMATRERGEGAQARREESTNKLRELQIKKAKLDLEQSTIAADPSSSANRLKQIKLNREQLALDREHAARTSEMIADVDLTVDRNAHASAVSRLAESGADVSQIPSTQSFIDAETGKVDQKKYKLWQDNFISTAKEKAKWSREEQKKRFTTITLYNKKTDEEIEWAYEKAKQAGAVFNVKETSLGKDWSQTKPTATTEPAPTAYRTFYESGIAAGKTKAQLDTEWTERKKLDKLAKDETWTFIGTNEDTGVPMVMNKKGVSKPMEGVTALGPKGGAKGISAEKLADIESKYILGKLEDGTEFGATPAAAPYITLYNQNATGNYIYRAEDVPTTTWYGGATTERKLNKVPLPMIDGQQVTGKEIADTAKQSKGKYTFDQVLQMVLERGATK</sequence>
<evidence type="ECO:0000256" key="1">
    <source>
        <dbReference type="SAM" id="Coils"/>
    </source>
</evidence>
<organism evidence="2">
    <name type="scientific">viral metagenome</name>
    <dbReference type="NCBI Taxonomy" id="1070528"/>
    <lineage>
        <taxon>unclassified sequences</taxon>
        <taxon>metagenomes</taxon>
        <taxon>organismal metagenomes</taxon>
    </lineage>
</organism>
<accession>A0A6M3XL68</accession>
<keyword evidence="1" id="KW-0175">Coiled coil</keyword>
<feature type="coiled-coil region" evidence="1">
    <location>
        <begin position="163"/>
        <end position="190"/>
    </location>
</feature>